<protein>
    <submittedName>
        <fullName evidence="1">Uncharacterized protein</fullName>
    </submittedName>
</protein>
<name>A0ACB6S8N5_9PLEO</name>
<dbReference type="Proteomes" id="UP000799754">
    <property type="component" value="Unassembled WGS sequence"/>
</dbReference>
<sequence length="87" mass="9589">MSNLARSPSPEFTFDDSGRPFVQEYSSSNKFRPGQKVNLHIPGQATPEGPYKIETSAGARKYTLCSLDGQQQVRNGQIIDEDNLAEA</sequence>
<keyword evidence="2" id="KW-1185">Reference proteome</keyword>
<organism evidence="1 2">
    <name type="scientific">Macroventuria anomochaeta</name>
    <dbReference type="NCBI Taxonomy" id="301207"/>
    <lineage>
        <taxon>Eukaryota</taxon>
        <taxon>Fungi</taxon>
        <taxon>Dikarya</taxon>
        <taxon>Ascomycota</taxon>
        <taxon>Pezizomycotina</taxon>
        <taxon>Dothideomycetes</taxon>
        <taxon>Pleosporomycetidae</taxon>
        <taxon>Pleosporales</taxon>
        <taxon>Pleosporineae</taxon>
        <taxon>Didymellaceae</taxon>
        <taxon>Macroventuria</taxon>
    </lineage>
</organism>
<proteinExistence type="predicted"/>
<reference evidence="1" key="1">
    <citation type="journal article" date="2020" name="Stud. Mycol.">
        <title>101 Dothideomycetes genomes: a test case for predicting lifestyles and emergence of pathogens.</title>
        <authorList>
            <person name="Haridas S."/>
            <person name="Albert R."/>
            <person name="Binder M."/>
            <person name="Bloem J."/>
            <person name="Labutti K."/>
            <person name="Salamov A."/>
            <person name="Andreopoulos B."/>
            <person name="Baker S."/>
            <person name="Barry K."/>
            <person name="Bills G."/>
            <person name="Bluhm B."/>
            <person name="Cannon C."/>
            <person name="Castanera R."/>
            <person name="Culley D."/>
            <person name="Daum C."/>
            <person name="Ezra D."/>
            <person name="Gonzalez J."/>
            <person name="Henrissat B."/>
            <person name="Kuo A."/>
            <person name="Liang C."/>
            <person name="Lipzen A."/>
            <person name="Lutzoni F."/>
            <person name="Magnuson J."/>
            <person name="Mondo S."/>
            <person name="Nolan M."/>
            <person name="Ohm R."/>
            <person name="Pangilinan J."/>
            <person name="Park H.-J."/>
            <person name="Ramirez L."/>
            <person name="Alfaro M."/>
            <person name="Sun H."/>
            <person name="Tritt A."/>
            <person name="Yoshinaga Y."/>
            <person name="Zwiers L.-H."/>
            <person name="Turgeon B."/>
            <person name="Goodwin S."/>
            <person name="Spatafora J."/>
            <person name="Crous P."/>
            <person name="Grigoriev I."/>
        </authorList>
    </citation>
    <scope>NUCLEOTIDE SEQUENCE</scope>
    <source>
        <strain evidence="1">CBS 525.71</strain>
    </source>
</reference>
<accession>A0ACB6S8N5</accession>
<gene>
    <name evidence="1" type="ORF">BU25DRAFT_489561</name>
</gene>
<comment type="caution">
    <text evidence="1">The sequence shown here is derived from an EMBL/GenBank/DDBJ whole genome shotgun (WGS) entry which is preliminary data.</text>
</comment>
<evidence type="ECO:0000313" key="2">
    <source>
        <dbReference type="Proteomes" id="UP000799754"/>
    </source>
</evidence>
<evidence type="ECO:0000313" key="1">
    <source>
        <dbReference type="EMBL" id="KAF2629497.1"/>
    </source>
</evidence>
<dbReference type="EMBL" id="MU006709">
    <property type="protein sequence ID" value="KAF2629497.1"/>
    <property type="molecule type" value="Genomic_DNA"/>
</dbReference>